<dbReference type="InterPro" id="IPR013869">
    <property type="entry name" value="DUF1757"/>
</dbReference>
<dbReference type="Pfam" id="PF08560">
    <property type="entry name" value="DUF1757"/>
    <property type="match status" value="1"/>
</dbReference>
<sequence>MTSFYPHTTYAEDQPQAHQILYLHVIRAASMMGSAIGLLTAPASLAVSRYRHGTPFTSSTLIPQLLRHSGRGLIIGSFAGGLMTWGRMLGREEIEWQDRSWRLQENKGQVDTDKWIMGTSVAGAAAGLLATRRGAVPLGSGQAVLGGAGVGTASGVGYMIASFAREQKPA</sequence>
<organism evidence="1 2">
    <name type="scientific">Polyplosphaeria fusca</name>
    <dbReference type="NCBI Taxonomy" id="682080"/>
    <lineage>
        <taxon>Eukaryota</taxon>
        <taxon>Fungi</taxon>
        <taxon>Dikarya</taxon>
        <taxon>Ascomycota</taxon>
        <taxon>Pezizomycotina</taxon>
        <taxon>Dothideomycetes</taxon>
        <taxon>Pleosporomycetidae</taxon>
        <taxon>Pleosporales</taxon>
        <taxon>Tetraplosphaeriaceae</taxon>
        <taxon>Polyplosphaeria</taxon>
    </lineage>
</organism>
<dbReference type="PANTHER" id="PTHR38636">
    <property type="entry name" value="PROTEIN CBG20488"/>
    <property type="match status" value="1"/>
</dbReference>
<protein>
    <submittedName>
        <fullName evidence="1">Uncharacterized protein</fullName>
    </submittedName>
</protein>
<name>A0A9P4R1D0_9PLEO</name>
<gene>
    <name evidence="1" type="ORF">EJ04DRAFT_510261</name>
</gene>
<keyword evidence="2" id="KW-1185">Reference proteome</keyword>
<dbReference type="Proteomes" id="UP000799444">
    <property type="component" value="Unassembled WGS sequence"/>
</dbReference>
<dbReference type="EMBL" id="ML996115">
    <property type="protein sequence ID" value="KAF2737613.1"/>
    <property type="molecule type" value="Genomic_DNA"/>
</dbReference>
<evidence type="ECO:0000313" key="1">
    <source>
        <dbReference type="EMBL" id="KAF2737613.1"/>
    </source>
</evidence>
<comment type="caution">
    <text evidence="1">The sequence shown here is derived from an EMBL/GenBank/DDBJ whole genome shotgun (WGS) entry which is preliminary data.</text>
</comment>
<accession>A0A9P4R1D0</accession>
<dbReference type="PANTHER" id="PTHR38636:SF1">
    <property type="entry name" value="CHLORIDE CHANNEL PROTEIN CLC-D"/>
    <property type="match status" value="1"/>
</dbReference>
<proteinExistence type="predicted"/>
<dbReference type="OrthoDB" id="544298at2759"/>
<evidence type="ECO:0000313" key="2">
    <source>
        <dbReference type="Proteomes" id="UP000799444"/>
    </source>
</evidence>
<reference evidence="1" key="1">
    <citation type="journal article" date="2020" name="Stud. Mycol.">
        <title>101 Dothideomycetes genomes: a test case for predicting lifestyles and emergence of pathogens.</title>
        <authorList>
            <person name="Haridas S."/>
            <person name="Albert R."/>
            <person name="Binder M."/>
            <person name="Bloem J."/>
            <person name="Labutti K."/>
            <person name="Salamov A."/>
            <person name="Andreopoulos B."/>
            <person name="Baker S."/>
            <person name="Barry K."/>
            <person name="Bills G."/>
            <person name="Bluhm B."/>
            <person name="Cannon C."/>
            <person name="Castanera R."/>
            <person name="Culley D."/>
            <person name="Daum C."/>
            <person name="Ezra D."/>
            <person name="Gonzalez J."/>
            <person name="Henrissat B."/>
            <person name="Kuo A."/>
            <person name="Liang C."/>
            <person name="Lipzen A."/>
            <person name="Lutzoni F."/>
            <person name="Magnuson J."/>
            <person name="Mondo S."/>
            <person name="Nolan M."/>
            <person name="Ohm R."/>
            <person name="Pangilinan J."/>
            <person name="Park H.-J."/>
            <person name="Ramirez L."/>
            <person name="Alfaro M."/>
            <person name="Sun H."/>
            <person name="Tritt A."/>
            <person name="Yoshinaga Y."/>
            <person name="Zwiers L.-H."/>
            <person name="Turgeon B."/>
            <person name="Goodwin S."/>
            <person name="Spatafora J."/>
            <person name="Crous P."/>
            <person name="Grigoriev I."/>
        </authorList>
    </citation>
    <scope>NUCLEOTIDE SEQUENCE</scope>
    <source>
        <strain evidence="1">CBS 125425</strain>
    </source>
</reference>
<dbReference type="AlphaFoldDB" id="A0A9P4R1D0"/>